<protein>
    <submittedName>
        <fullName evidence="1">Cytochrome P450 3A4</fullName>
    </submittedName>
</protein>
<accession>A0ACC2RXQ4</accession>
<proteinExistence type="predicted"/>
<reference evidence="1" key="1">
    <citation type="submission" date="2022-04" db="EMBL/GenBank/DDBJ databases">
        <title>Genome of the entomopathogenic fungus Entomophthora muscae.</title>
        <authorList>
            <person name="Elya C."/>
            <person name="Lovett B.R."/>
            <person name="Lee E."/>
            <person name="Macias A.M."/>
            <person name="Hajek A.E."/>
            <person name="De Bivort B.L."/>
            <person name="Kasson M.T."/>
            <person name="De Fine Licht H.H."/>
            <person name="Stajich J.E."/>
        </authorList>
    </citation>
    <scope>NUCLEOTIDE SEQUENCE</scope>
    <source>
        <strain evidence="1">Berkeley</strain>
    </source>
</reference>
<dbReference type="Proteomes" id="UP001165960">
    <property type="component" value="Unassembled WGS sequence"/>
</dbReference>
<gene>
    <name evidence="1" type="primary">CYP3A4</name>
    <name evidence="1" type="ORF">DSO57_1010034</name>
</gene>
<sequence>MLKKGKHHDAMYWMNATIFFVFLRNNFPFLQRFSVPVGERMRKLINESLGTQPTSQVFKDSALSREEMVAESFIQLFAGTDTTSNTMTWFFYLIAKHPQVEAKLMEELRATGILEKEGLVSSSDFF</sequence>
<evidence type="ECO:0000313" key="1">
    <source>
        <dbReference type="EMBL" id="KAJ9054845.1"/>
    </source>
</evidence>
<dbReference type="EMBL" id="QTSX02006422">
    <property type="protein sequence ID" value="KAJ9054845.1"/>
    <property type="molecule type" value="Genomic_DNA"/>
</dbReference>
<keyword evidence="2" id="KW-1185">Reference proteome</keyword>
<name>A0ACC2RXQ4_9FUNG</name>
<comment type="caution">
    <text evidence="1">The sequence shown here is derived from an EMBL/GenBank/DDBJ whole genome shotgun (WGS) entry which is preliminary data.</text>
</comment>
<organism evidence="1 2">
    <name type="scientific">Entomophthora muscae</name>
    <dbReference type="NCBI Taxonomy" id="34485"/>
    <lineage>
        <taxon>Eukaryota</taxon>
        <taxon>Fungi</taxon>
        <taxon>Fungi incertae sedis</taxon>
        <taxon>Zoopagomycota</taxon>
        <taxon>Entomophthoromycotina</taxon>
        <taxon>Entomophthoromycetes</taxon>
        <taxon>Entomophthorales</taxon>
        <taxon>Entomophthoraceae</taxon>
        <taxon>Entomophthora</taxon>
    </lineage>
</organism>
<evidence type="ECO:0000313" key="2">
    <source>
        <dbReference type="Proteomes" id="UP001165960"/>
    </source>
</evidence>